<evidence type="ECO:0000313" key="8">
    <source>
        <dbReference type="Proteomes" id="UP000626092"/>
    </source>
</evidence>
<dbReference type="SUPFAM" id="SSF53383">
    <property type="entry name" value="PLP-dependent transferases"/>
    <property type="match status" value="1"/>
</dbReference>
<gene>
    <name evidence="7" type="ORF">RHSIM_Rhsim04G0070800</name>
</gene>
<organism evidence="7 8">
    <name type="scientific">Rhododendron simsii</name>
    <name type="common">Sims's rhododendron</name>
    <dbReference type="NCBI Taxonomy" id="118357"/>
    <lineage>
        <taxon>Eukaryota</taxon>
        <taxon>Viridiplantae</taxon>
        <taxon>Streptophyta</taxon>
        <taxon>Embryophyta</taxon>
        <taxon>Tracheophyta</taxon>
        <taxon>Spermatophyta</taxon>
        <taxon>Magnoliopsida</taxon>
        <taxon>eudicotyledons</taxon>
        <taxon>Gunneridae</taxon>
        <taxon>Pentapetalae</taxon>
        <taxon>asterids</taxon>
        <taxon>Ericales</taxon>
        <taxon>Ericaceae</taxon>
        <taxon>Ericoideae</taxon>
        <taxon>Rhodoreae</taxon>
        <taxon>Rhododendron</taxon>
    </lineage>
</organism>
<dbReference type="GO" id="GO:0030170">
    <property type="term" value="F:pyridoxal phosphate binding"/>
    <property type="evidence" value="ECO:0007669"/>
    <property type="project" value="InterPro"/>
</dbReference>
<dbReference type="PANTHER" id="PTHR45744:SF14">
    <property type="entry name" value="TYROSINE AMINOTRANSFERASE-LIKE"/>
    <property type="match status" value="1"/>
</dbReference>
<keyword evidence="8" id="KW-1185">Reference proteome</keyword>
<dbReference type="PIRSF" id="PIRSF000517">
    <property type="entry name" value="Tyr_transaminase"/>
    <property type="match status" value="1"/>
</dbReference>
<dbReference type="OrthoDB" id="7042322at2759"/>
<evidence type="ECO:0000313" key="7">
    <source>
        <dbReference type="EMBL" id="KAF7146621.1"/>
    </source>
</evidence>
<comment type="similarity">
    <text evidence="2 4">Belongs to the class-I pyridoxal-phosphate-dependent aminotransferase family.</text>
</comment>
<accession>A0A834LQR4</accession>
<dbReference type="InterPro" id="IPR015421">
    <property type="entry name" value="PyrdxlP-dep_Trfase_major"/>
</dbReference>
<evidence type="ECO:0000256" key="3">
    <source>
        <dbReference type="ARBA" id="ARBA00022898"/>
    </source>
</evidence>
<feature type="domain" description="Aminotransferase class I/classII large" evidence="6">
    <location>
        <begin position="44"/>
        <end position="395"/>
    </location>
</feature>
<comment type="cofactor">
    <cofactor evidence="1 4 5">
        <name>pyridoxal 5'-phosphate</name>
        <dbReference type="ChEBI" id="CHEBI:597326"/>
    </cofactor>
</comment>
<dbReference type="NCBIfam" id="TIGR01265">
    <property type="entry name" value="tyr_nico_aTase"/>
    <property type="match status" value="1"/>
</dbReference>
<dbReference type="GO" id="GO:0004838">
    <property type="term" value="F:L-tyrosine-2-oxoglutarate transaminase activity"/>
    <property type="evidence" value="ECO:0007669"/>
    <property type="project" value="TreeGrafter"/>
</dbReference>
<dbReference type="GO" id="GO:0006572">
    <property type="term" value="P:L-tyrosine catabolic process"/>
    <property type="evidence" value="ECO:0007669"/>
    <property type="project" value="TreeGrafter"/>
</dbReference>
<dbReference type="InterPro" id="IPR005958">
    <property type="entry name" value="TyrNic_aminoTrfase"/>
</dbReference>
<proteinExistence type="inferred from homology"/>
<protein>
    <recommendedName>
        <fullName evidence="6">Aminotransferase class I/classII large domain-containing protein</fullName>
    </recommendedName>
</protein>
<dbReference type="InterPro" id="IPR004839">
    <property type="entry name" value="Aminotransferase_I/II_large"/>
</dbReference>
<dbReference type="EMBL" id="WJXA01000004">
    <property type="protein sequence ID" value="KAF7146621.1"/>
    <property type="molecule type" value="Genomic_DNA"/>
</dbReference>
<evidence type="ECO:0000259" key="6">
    <source>
        <dbReference type="Pfam" id="PF00155"/>
    </source>
</evidence>
<dbReference type="Gene3D" id="3.90.1150.10">
    <property type="entry name" value="Aspartate Aminotransferase, domain 1"/>
    <property type="match status" value="1"/>
</dbReference>
<keyword evidence="3 4" id="KW-0663">Pyridoxal phosphate</keyword>
<comment type="caution">
    <text evidence="7">The sequence shown here is derived from an EMBL/GenBank/DDBJ whole genome shotgun (WGS) entry which is preliminary data.</text>
</comment>
<evidence type="ECO:0000256" key="5">
    <source>
        <dbReference type="PIRSR" id="PIRSR000517-1"/>
    </source>
</evidence>
<evidence type="ECO:0000256" key="2">
    <source>
        <dbReference type="ARBA" id="ARBA00007441"/>
    </source>
</evidence>
<dbReference type="InterPro" id="IPR015424">
    <property type="entry name" value="PyrdxlP-dep_Trfase"/>
</dbReference>
<name>A0A834LQR4_RHOSS</name>
<dbReference type="Pfam" id="PF00155">
    <property type="entry name" value="Aminotran_1_2"/>
    <property type="match status" value="1"/>
</dbReference>
<dbReference type="AlphaFoldDB" id="A0A834LQR4"/>
<feature type="modified residue" description="N6-(pyridoxal phosphate)lysine" evidence="5">
    <location>
        <position position="264"/>
    </location>
</feature>
<dbReference type="InterPro" id="IPR015422">
    <property type="entry name" value="PyrdxlP-dep_Trfase_small"/>
</dbReference>
<dbReference type="CDD" id="cd00609">
    <property type="entry name" value="AAT_like"/>
    <property type="match status" value="1"/>
</dbReference>
<dbReference type="Gene3D" id="3.40.640.10">
    <property type="entry name" value="Type I PLP-dependent aspartate aminotransferase-like (Major domain)"/>
    <property type="match status" value="1"/>
</dbReference>
<evidence type="ECO:0000256" key="1">
    <source>
        <dbReference type="ARBA" id="ARBA00001933"/>
    </source>
</evidence>
<dbReference type="Proteomes" id="UP000626092">
    <property type="component" value="Unassembled WGS sequence"/>
</dbReference>
<evidence type="ECO:0000256" key="4">
    <source>
        <dbReference type="PIRNR" id="PIRNR000517"/>
    </source>
</evidence>
<sequence>MATGPSPKWDVSHANGEGKTASVITVRSVLEKIMKNLNESDTRPVVPLGHGDPSAFPCFRTTRAAEDAIVDAVRSAKFNCYAPAVGIEPARRSIAEHLSRDLPYKLSPDDVYLTAGANHAIEVLVTALARPGANILFPRPGYPLYEARASFSQLEVRHFDLLPEKDWEVDLDSVEALANDRTVAMVVINPGNPCGNVLTLEHMKKWVTVLSSSPSQIAETARKLGILLIADEVYDHLAFGSNPFVPVGICGPITPVLTIGSLSKRWIVPGWRLGWIVTNDPTGILQRSGIVQALKSYLNITADPATFVQGAVTQILNNTKEDFFLKIINALHKSANICYDRLKEIPCITCPHKAEGSMSTMVKLNLSLLEDISDDMDFCVKLAKEESVVVLPGNQELWKYDPDSKPVSFLSTYAATVGLLDFLGLETYAFLATVISSYCPDWFVVGLKNWLRVTFSVEPLLLEDGLGRIKAFSLRHAKKK</sequence>
<reference evidence="7" key="1">
    <citation type="submission" date="2019-11" db="EMBL/GenBank/DDBJ databases">
        <authorList>
            <person name="Liu Y."/>
            <person name="Hou J."/>
            <person name="Li T.-Q."/>
            <person name="Guan C.-H."/>
            <person name="Wu X."/>
            <person name="Wu H.-Z."/>
            <person name="Ling F."/>
            <person name="Zhang R."/>
            <person name="Shi X.-G."/>
            <person name="Ren J.-P."/>
            <person name="Chen E.-F."/>
            <person name="Sun J.-M."/>
        </authorList>
    </citation>
    <scope>NUCLEOTIDE SEQUENCE</scope>
    <source>
        <strain evidence="7">Adult_tree_wgs_1</strain>
        <tissue evidence="7">Leaves</tissue>
    </source>
</reference>
<dbReference type="PANTHER" id="PTHR45744">
    <property type="entry name" value="TYROSINE AMINOTRANSFERASE"/>
    <property type="match status" value="1"/>
</dbReference>
<dbReference type="FunFam" id="3.40.640.10:FF:000048">
    <property type="entry name" value="tyrosine aminotransferase"/>
    <property type="match status" value="1"/>
</dbReference>